<dbReference type="AlphaFoldDB" id="X1KZB9"/>
<protein>
    <submittedName>
        <fullName evidence="1">Uncharacterized protein</fullName>
    </submittedName>
</protein>
<sequence length="41" mass="4853">VSTLITLVFVPTLYSIFEERIENKVRKLDNNEKFKAQNEKP</sequence>
<name>X1KZB9_9ZZZZ</name>
<dbReference type="EMBL" id="BARV01007738">
    <property type="protein sequence ID" value="GAI12058.1"/>
    <property type="molecule type" value="Genomic_DNA"/>
</dbReference>
<proteinExistence type="predicted"/>
<reference evidence="1" key="1">
    <citation type="journal article" date="2014" name="Front. Microbiol.">
        <title>High frequency of phylogenetically diverse reductive dehalogenase-homologous genes in deep subseafloor sedimentary metagenomes.</title>
        <authorList>
            <person name="Kawai M."/>
            <person name="Futagami T."/>
            <person name="Toyoda A."/>
            <person name="Takaki Y."/>
            <person name="Nishi S."/>
            <person name="Hori S."/>
            <person name="Arai W."/>
            <person name="Tsubouchi T."/>
            <person name="Morono Y."/>
            <person name="Uchiyama I."/>
            <person name="Ito T."/>
            <person name="Fujiyama A."/>
            <person name="Inagaki F."/>
            <person name="Takami H."/>
        </authorList>
    </citation>
    <scope>NUCLEOTIDE SEQUENCE</scope>
    <source>
        <strain evidence="1">Expedition CK06-06</strain>
    </source>
</reference>
<feature type="non-terminal residue" evidence="1">
    <location>
        <position position="1"/>
    </location>
</feature>
<gene>
    <name evidence="1" type="ORF">S06H3_15705</name>
</gene>
<accession>X1KZB9</accession>
<comment type="caution">
    <text evidence="1">The sequence shown here is derived from an EMBL/GenBank/DDBJ whole genome shotgun (WGS) entry which is preliminary data.</text>
</comment>
<organism evidence="1">
    <name type="scientific">marine sediment metagenome</name>
    <dbReference type="NCBI Taxonomy" id="412755"/>
    <lineage>
        <taxon>unclassified sequences</taxon>
        <taxon>metagenomes</taxon>
        <taxon>ecological metagenomes</taxon>
    </lineage>
</organism>
<evidence type="ECO:0000313" key="1">
    <source>
        <dbReference type="EMBL" id="GAI12058.1"/>
    </source>
</evidence>